<evidence type="ECO:0000313" key="2">
    <source>
        <dbReference type="Proteomes" id="UP000178681"/>
    </source>
</evidence>
<evidence type="ECO:0000313" key="1">
    <source>
        <dbReference type="EMBL" id="OGG06128.1"/>
    </source>
</evidence>
<proteinExistence type="predicted"/>
<dbReference type="AlphaFoldDB" id="A0A1F5Z0Z8"/>
<reference evidence="1 2" key="1">
    <citation type="journal article" date="2016" name="Nat. Commun.">
        <title>Thousands of microbial genomes shed light on interconnected biogeochemical processes in an aquifer system.</title>
        <authorList>
            <person name="Anantharaman K."/>
            <person name="Brown C.T."/>
            <person name="Hug L.A."/>
            <person name="Sharon I."/>
            <person name="Castelle C.J."/>
            <person name="Probst A.J."/>
            <person name="Thomas B.C."/>
            <person name="Singh A."/>
            <person name="Wilkins M.J."/>
            <person name="Karaoz U."/>
            <person name="Brodie E.L."/>
            <person name="Williams K.H."/>
            <person name="Hubbard S.S."/>
            <person name="Banfield J.F."/>
        </authorList>
    </citation>
    <scope>NUCLEOTIDE SEQUENCE [LARGE SCALE GENOMIC DNA]</scope>
</reference>
<dbReference type="STRING" id="1798377.A2872_04115"/>
<dbReference type="Proteomes" id="UP000178681">
    <property type="component" value="Unassembled WGS sequence"/>
</dbReference>
<organism evidence="1 2">
    <name type="scientific">Candidatus Gottesmanbacteria bacterium RIFCSPHIGHO2_01_FULL_42_12</name>
    <dbReference type="NCBI Taxonomy" id="1798377"/>
    <lineage>
        <taxon>Bacteria</taxon>
        <taxon>Candidatus Gottesmaniibacteriota</taxon>
    </lineage>
</organism>
<protein>
    <submittedName>
        <fullName evidence="1">Uncharacterized protein</fullName>
    </submittedName>
</protein>
<accession>A0A1F5Z0Z8</accession>
<dbReference type="EMBL" id="MFJG01000025">
    <property type="protein sequence ID" value="OGG06128.1"/>
    <property type="molecule type" value="Genomic_DNA"/>
</dbReference>
<name>A0A1F5Z0Z8_9BACT</name>
<gene>
    <name evidence="1" type="ORF">A2872_04115</name>
</gene>
<comment type="caution">
    <text evidence="1">The sequence shown here is derived from an EMBL/GenBank/DDBJ whole genome shotgun (WGS) entry which is preliminary data.</text>
</comment>
<sequence length="283" mass="32034">MVFDNHEQVKNLVYLAEKIRDPFNLPHFSIYLMQIYAGAQARLEVTRHGDVFDFQTAAGAGRIAIVSANRLLDITSPKTQGILQSNLLTPINRWESQPKTLAILQKNPKTIHGGDIDWPTAFNQDKLATRIRDKKIDLGAIITNALATLKPDYLETNAPQLDNPGEASEAGVMMVRIAREIRNRDVIRSLDLMTRGVQLVRRAHQSSPNPDRMRVILTWKYKYEVAIGRQKEASSTLEELQSLGVSKLKIWFKENYDIAADRVNSVFVNRMSVTLLTGPYNSY</sequence>